<keyword evidence="3" id="KW-1185">Reference proteome</keyword>
<comment type="caution">
    <text evidence="2">The sequence shown here is derived from an EMBL/GenBank/DDBJ whole genome shotgun (WGS) entry which is preliminary data.</text>
</comment>
<accession>A0A427YLD7</accession>
<evidence type="ECO:0000313" key="2">
    <source>
        <dbReference type="EMBL" id="RSH91903.1"/>
    </source>
</evidence>
<protein>
    <submittedName>
        <fullName evidence="2">Uncharacterized protein</fullName>
    </submittedName>
</protein>
<dbReference type="AlphaFoldDB" id="A0A427YLD7"/>
<dbReference type="EMBL" id="RSCD01000007">
    <property type="protein sequence ID" value="RSH91903.1"/>
    <property type="molecule type" value="Genomic_DNA"/>
</dbReference>
<sequence>MAQPAPPSAPGASAKPPALDPSNTYIHITSPSSPSSLSSLLSSALSALPDAGSRAGTLRYVGPVGELKGEHIFEVVGPDGPVRTDSPLWKESQGGIMGSIKSAEGVKGAKVMEMRQRAKRDEL</sequence>
<name>A0A427YLD7_9TREE</name>
<reference evidence="2 3" key="1">
    <citation type="submission" date="2018-11" db="EMBL/GenBank/DDBJ databases">
        <title>Genome sequence of Saitozyma podzolica DSM 27192.</title>
        <authorList>
            <person name="Aliyu H."/>
            <person name="Gorte O."/>
            <person name="Ochsenreither K."/>
        </authorList>
    </citation>
    <scope>NUCLEOTIDE SEQUENCE [LARGE SCALE GENOMIC DNA]</scope>
    <source>
        <strain evidence="2 3">DSM 27192</strain>
    </source>
</reference>
<gene>
    <name evidence="2" type="ORF">EHS25_009273</name>
</gene>
<evidence type="ECO:0000256" key="1">
    <source>
        <dbReference type="SAM" id="MobiDB-lite"/>
    </source>
</evidence>
<dbReference type="OrthoDB" id="2585179at2759"/>
<organism evidence="2 3">
    <name type="scientific">Saitozyma podzolica</name>
    <dbReference type="NCBI Taxonomy" id="1890683"/>
    <lineage>
        <taxon>Eukaryota</taxon>
        <taxon>Fungi</taxon>
        <taxon>Dikarya</taxon>
        <taxon>Basidiomycota</taxon>
        <taxon>Agaricomycotina</taxon>
        <taxon>Tremellomycetes</taxon>
        <taxon>Tremellales</taxon>
        <taxon>Trimorphomycetaceae</taxon>
        <taxon>Saitozyma</taxon>
    </lineage>
</organism>
<evidence type="ECO:0000313" key="3">
    <source>
        <dbReference type="Proteomes" id="UP000279259"/>
    </source>
</evidence>
<feature type="region of interest" description="Disordered" evidence="1">
    <location>
        <begin position="1"/>
        <end position="32"/>
    </location>
</feature>
<proteinExistence type="predicted"/>
<dbReference type="Proteomes" id="UP000279259">
    <property type="component" value="Unassembled WGS sequence"/>
</dbReference>